<dbReference type="Gene3D" id="3.40.50.2300">
    <property type="match status" value="1"/>
</dbReference>
<dbReference type="SUPFAM" id="SSF52172">
    <property type="entry name" value="CheY-like"/>
    <property type="match status" value="1"/>
</dbReference>
<feature type="domain" description="Histidine kinase" evidence="6">
    <location>
        <begin position="174"/>
        <end position="381"/>
    </location>
</feature>
<evidence type="ECO:0000256" key="3">
    <source>
        <dbReference type="ARBA" id="ARBA00022553"/>
    </source>
</evidence>
<dbReference type="Pfam" id="PF02518">
    <property type="entry name" value="HATPase_c"/>
    <property type="match status" value="1"/>
</dbReference>
<dbReference type="Pfam" id="PF00512">
    <property type="entry name" value="HisKA"/>
    <property type="match status" value="1"/>
</dbReference>
<dbReference type="CDD" id="cd00156">
    <property type="entry name" value="REC"/>
    <property type="match status" value="1"/>
</dbReference>
<dbReference type="CDD" id="cd00082">
    <property type="entry name" value="HisKA"/>
    <property type="match status" value="1"/>
</dbReference>
<keyword evidence="3 4" id="KW-0597">Phosphoprotein</keyword>
<dbReference type="SMART" id="SM00388">
    <property type="entry name" value="HisKA"/>
    <property type="match status" value="1"/>
</dbReference>
<keyword evidence="9" id="KW-1185">Reference proteome</keyword>
<dbReference type="InterPro" id="IPR036890">
    <property type="entry name" value="HATPase_C_sf"/>
</dbReference>
<dbReference type="SUPFAM" id="SSF55874">
    <property type="entry name" value="ATPase domain of HSP90 chaperone/DNA topoisomerase II/histidine kinase"/>
    <property type="match status" value="1"/>
</dbReference>
<gene>
    <name evidence="8" type="ORF">L9S41_06605</name>
</gene>
<proteinExistence type="predicted"/>
<dbReference type="Pfam" id="PF00072">
    <property type="entry name" value="Response_reg"/>
    <property type="match status" value="1"/>
</dbReference>
<evidence type="ECO:0000259" key="6">
    <source>
        <dbReference type="PROSITE" id="PS50109"/>
    </source>
</evidence>
<evidence type="ECO:0000256" key="1">
    <source>
        <dbReference type="ARBA" id="ARBA00000085"/>
    </source>
</evidence>
<evidence type="ECO:0000256" key="5">
    <source>
        <dbReference type="SAM" id="Coils"/>
    </source>
</evidence>
<accession>A0ABY5ZRB4</accession>
<evidence type="ECO:0000256" key="4">
    <source>
        <dbReference type="PROSITE-ProRule" id="PRU00169"/>
    </source>
</evidence>
<dbReference type="EC" id="2.7.13.3" evidence="2"/>
<dbReference type="PROSITE" id="PS50109">
    <property type="entry name" value="HIS_KIN"/>
    <property type="match status" value="1"/>
</dbReference>
<dbReference type="SUPFAM" id="SSF47384">
    <property type="entry name" value="Homodimeric domain of signal transducing histidine kinase"/>
    <property type="match status" value="1"/>
</dbReference>
<dbReference type="Proteomes" id="UP001060414">
    <property type="component" value="Chromosome"/>
</dbReference>
<dbReference type="CDD" id="cd00075">
    <property type="entry name" value="HATPase"/>
    <property type="match status" value="1"/>
</dbReference>
<evidence type="ECO:0000259" key="7">
    <source>
        <dbReference type="PROSITE" id="PS50110"/>
    </source>
</evidence>
<protein>
    <recommendedName>
        <fullName evidence="2">histidine kinase</fullName>
        <ecNumber evidence="2">2.7.13.3</ecNumber>
    </recommendedName>
</protein>
<dbReference type="PANTHER" id="PTHR43547:SF2">
    <property type="entry name" value="HYBRID SIGNAL TRANSDUCTION HISTIDINE KINASE C"/>
    <property type="match status" value="1"/>
</dbReference>
<comment type="catalytic activity">
    <reaction evidence="1">
        <text>ATP + protein L-histidine = ADP + protein N-phospho-L-histidine.</text>
        <dbReference type="EC" id="2.7.13.3"/>
    </reaction>
</comment>
<dbReference type="InterPro" id="IPR003661">
    <property type="entry name" value="HisK_dim/P_dom"/>
</dbReference>
<reference evidence="8" key="1">
    <citation type="journal article" date="2022" name="Environ. Microbiol.">
        <title>Geoalkalibacter halelectricus SAP #1 sp. nov. possessing extracellular electron transfer and mineral#reducing capabilities from a haloalkaline environment.</title>
        <authorList>
            <person name="Yadav S."/>
            <person name="Singh R."/>
            <person name="Sundharam S.S."/>
            <person name="Chaudhary S."/>
            <person name="Krishnamurthi S."/>
            <person name="Patil S.A."/>
        </authorList>
    </citation>
    <scope>NUCLEOTIDE SEQUENCE</scope>
    <source>
        <strain evidence="8">SAP-1</strain>
    </source>
</reference>
<organism evidence="8 9">
    <name type="scientific">Geoalkalibacter halelectricus</name>
    <dbReference type="NCBI Taxonomy" id="2847045"/>
    <lineage>
        <taxon>Bacteria</taxon>
        <taxon>Pseudomonadati</taxon>
        <taxon>Thermodesulfobacteriota</taxon>
        <taxon>Desulfuromonadia</taxon>
        <taxon>Desulfuromonadales</taxon>
        <taxon>Geoalkalibacteraceae</taxon>
        <taxon>Geoalkalibacter</taxon>
    </lineage>
</organism>
<dbReference type="Gene3D" id="1.10.287.130">
    <property type="match status" value="1"/>
</dbReference>
<keyword evidence="5" id="KW-0175">Coiled coil</keyword>
<dbReference type="InterPro" id="IPR036097">
    <property type="entry name" value="HisK_dim/P_sf"/>
</dbReference>
<evidence type="ECO:0000313" key="8">
    <source>
        <dbReference type="EMBL" id="UWZ81059.1"/>
    </source>
</evidence>
<feature type="coiled-coil region" evidence="5">
    <location>
        <begin position="120"/>
        <end position="165"/>
    </location>
</feature>
<dbReference type="InterPro" id="IPR011006">
    <property type="entry name" value="CheY-like_superfamily"/>
</dbReference>
<dbReference type="PROSITE" id="PS50110">
    <property type="entry name" value="RESPONSE_REGULATORY"/>
    <property type="match status" value="1"/>
</dbReference>
<dbReference type="InterPro" id="IPR005467">
    <property type="entry name" value="His_kinase_dom"/>
</dbReference>
<feature type="modified residue" description="4-aspartylphosphate" evidence="4">
    <location>
        <position position="53"/>
    </location>
</feature>
<sequence>MKEKILVVDDEKVILQLTSMILRNKGFDVVTAESGQEGLEVLAREPVPLVLLDYMMPVMDGMTALRHIKERYPATYVIMFTGKGSEEIAVELMKAGASDYVLKPFKNQDLLDRIENVLLIRRIELHNQELRAEIEKWNQELEQRVAEKSAELERAQMEIIQAEKLAAFGHLSAGMAHEIRNPLNSISLFAQILHSGLADNAELREYPEKIIKEVDRIDGILRKLLNASKRPHLELSGVDLAEEIRRALDLFEAQIRLQGVEVETDIAPHVPLIQADSHEISQIFNNLIVNALYEMPHGGRLRIVLRHDAQFIHIDLSDSGRGIPKENLYRVFDPFFTTKERGTGLGLSVVLRIIKGYGGRINVESGEGQGTTFHIQLPLMPS</sequence>
<evidence type="ECO:0000256" key="2">
    <source>
        <dbReference type="ARBA" id="ARBA00012438"/>
    </source>
</evidence>
<dbReference type="InterPro" id="IPR001789">
    <property type="entry name" value="Sig_transdc_resp-reg_receiver"/>
</dbReference>
<dbReference type="SMART" id="SM00448">
    <property type="entry name" value="REC"/>
    <property type="match status" value="1"/>
</dbReference>
<dbReference type="InterPro" id="IPR004358">
    <property type="entry name" value="Sig_transdc_His_kin-like_C"/>
</dbReference>
<dbReference type="PRINTS" id="PR00344">
    <property type="entry name" value="BCTRLSENSOR"/>
</dbReference>
<dbReference type="Gene3D" id="3.30.565.10">
    <property type="entry name" value="Histidine kinase-like ATPase, C-terminal domain"/>
    <property type="match status" value="1"/>
</dbReference>
<evidence type="ECO:0000313" key="9">
    <source>
        <dbReference type="Proteomes" id="UP001060414"/>
    </source>
</evidence>
<dbReference type="EMBL" id="CP092109">
    <property type="protein sequence ID" value="UWZ81059.1"/>
    <property type="molecule type" value="Genomic_DNA"/>
</dbReference>
<dbReference type="PANTHER" id="PTHR43547">
    <property type="entry name" value="TWO-COMPONENT HISTIDINE KINASE"/>
    <property type="match status" value="1"/>
</dbReference>
<dbReference type="RefSeq" id="WP_260749429.1">
    <property type="nucleotide sequence ID" value="NZ_CP092109.1"/>
</dbReference>
<feature type="domain" description="Response regulatory" evidence="7">
    <location>
        <begin position="4"/>
        <end position="118"/>
    </location>
</feature>
<dbReference type="SMART" id="SM00387">
    <property type="entry name" value="HATPase_c"/>
    <property type="match status" value="1"/>
</dbReference>
<dbReference type="InterPro" id="IPR003594">
    <property type="entry name" value="HATPase_dom"/>
</dbReference>
<name>A0ABY5ZRB4_9BACT</name>